<accession>A0A9P6UYT9</accession>
<feature type="transmembrane region" description="Helical" evidence="1">
    <location>
        <begin position="72"/>
        <end position="92"/>
    </location>
</feature>
<evidence type="ECO:0000313" key="2">
    <source>
        <dbReference type="EMBL" id="KAG0326176.1"/>
    </source>
</evidence>
<sequence>MASFETRVARSWPRFYVGSYSFFSLLSDALLIFIIIHINTLNVGPAFLAMTSTAAFMDTSSSSFSPDGAVKVILTVLVIFFTLSDLVAFHAAVSNSITTTKISLGFWLLRTALTVVIFVATVVGIIVHGPFFGNNYFEPQTNQSSFLTSLALHFLYGWSLFVMLRDQRGERRDRWGFLVESQEKGVFDEEPAHGPIRLAV</sequence>
<comment type="caution">
    <text evidence="2">The sequence shown here is derived from an EMBL/GenBank/DDBJ whole genome shotgun (WGS) entry which is preliminary data.</text>
</comment>
<evidence type="ECO:0000313" key="3">
    <source>
        <dbReference type="Proteomes" id="UP000738325"/>
    </source>
</evidence>
<dbReference type="Proteomes" id="UP000738325">
    <property type="component" value="Unassembled WGS sequence"/>
</dbReference>
<keyword evidence="1" id="KW-0812">Transmembrane</keyword>
<feature type="transmembrane region" description="Helical" evidence="1">
    <location>
        <begin position="20"/>
        <end position="38"/>
    </location>
</feature>
<name>A0A9P6UYT9_9FUNG</name>
<protein>
    <submittedName>
        <fullName evidence="2">Uncharacterized protein</fullName>
    </submittedName>
</protein>
<dbReference type="EMBL" id="JAAAIP010000089">
    <property type="protein sequence ID" value="KAG0326176.1"/>
    <property type="molecule type" value="Genomic_DNA"/>
</dbReference>
<feature type="transmembrane region" description="Helical" evidence="1">
    <location>
        <begin position="146"/>
        <end position="164"/>
    </location>
</feature>
<gene>
    <name evidence="2" type="ORF">BGZ99_009973</name>
</gene>
<proteinExistence type="predicted"/>
<dbReference type="OrthoDB" id="2424059at2759"/>
<keyword evidence="1" id="KW-1133">Transmembrane helix</keyword>
<reference evidence="2" key="1">
    <citation type="journal article" date="2020" name="Fungal Divers.">
        <title>Resolving the Mortierellaceae phylogeny through synthesis of multi-gene phylogenetics and phylogenomics.</title>
        <authorList>
            <person name="Vandepol N."/>
            <person name="Liber J."/>
            <person name="Desiro A."/>
            <person name="Na H."/>
            <person name="Kennedy M."/>
            <person name="Barry K."/>
            <person name="Grigoriev I.V."/>
            <person name="Miller A.N."/>
            <person name="O'Donnell K."/>
            <person name="Stajich J.E."/>
            <person name="Bonito G."/>
        </authorList>
    </citation>
    <scope>NUCLEOTIDE SEQUENCE</scope>
    <source>
        <strain evidence="2">REB-010B</strain>
    </source>
</reference>
<dbReference type="AlphaFoldDB" id="A0A9P6UYT9"/>
<organism evidence="2 3">
    <name type="scientific">Dissophora globulifera</name>
    <dbReference type="NCBI Taxonomy" id="979702"/>
    <lineage>
        <taxon>Eukaryota</taxon>
        <taxon>Fungi</taxon>
        <taxon>Fungi incertae sedis</taxon>
        <taxon>Mucoromycota</taxon>
        <taxon>Mortierellomycotina</taxon>
        <taxon>Mortierellomycetes</taxon>
        <taxon>Mortierellales</taxon>
        <taxon>Mortierellaceae</taxon>
        <taxon>Dissophora</taxon>
    </lineage>
</organism>
<keyword evidence="1" id="KW-0472">Membrane</keyword>
<evidence type="ECO:0000256" key="1">
    <source>
        <dbReference type="SAM" id="Phobius"/>
    </source>
</evidence>
<keyword evidence="3" id="KW-1185">Reference proteome</keyword>
<feature type="transmembrane region" description="Helical" evidence="1">
    <location>
        <begin position="104"/>
        <end position="126"/>
    </location>
</feature>